<dbReference type="GO" id="GO:0031012">
    <property type="term" value="C:extracellular matrix"/>
    <property type="evidence" value="ECO:0007669"/>
    <property type="project" value="TreeGrafter"/>
</dbReference>
<dbReference type="GO" id="GO:0007508">
    <property type="term" value="P:larval heart development"/>
    <property type="evidence" value="ECO:0007669"/>
    <property type="project" value="TreeGrafter"/>
</dbReference>
<comment type="caution">
    <text evidence="2">The sequence shown here is derived from an EMBL/GenBank/DDBJ whole genome shotgun (WGS) entry which is preliminary data.</text>
</comment>
<reference evidence="2 3" key="1">
    <citation type="submission" date="2021-06" db="EMBL/GenBank/DDBJ databases">
        <title>Caerostris darwini draft genome.</title>
        <authorList>
            <person name="Kono N."/>
            <person name="Arakawa K."/>
        </authorList>
    </citation>
    <scope>NUCLEOTIDE SEQUENCE [LARGE SCALE GENOMIC DNA]</scope>
</reference>
<dbReference type="GO" id="GO:0061343">
    <property type="term" value="P:cell adhesion involved in heart morphogenesis"/>
    <property type="evidence" value="ECO:0007669"/>
    <property type="project" value="TreeGrafter"/>
</dbReference>
<dbReference type="SUPFAM" id="SSF56219">
    <property type="entry name" value="DNase I-like"/>
    <property type="match status" value="1"/>
</dbReference>
<dbReference type="AlphaFoldDB" id="A0AAV4VDQ6"/>
<dbReference type="Gene3D" id="3.60.10.10">
    <property type="entry name" value="Endonuclease/exonuclease/phosphatase"/>
    <property type="match status" value="1"/>
</dbReference>
<dbReference type="Pfam" id="PF14529">
    <property type="entry name" value="Exo_endo_phos_2"/>
    <property type="match status" value="1"/>
</dbReference>
<name>A0AAV4VDQ6_9ARAC</name>
<protein>
    <recommendedName>
        <fullName evidence="1">Endonuclease/exonuclease/phosphatase domain-containing protein</fullName>
    </recommendedName>
</protein>
<dbReference type="EMBL" id="BPLQ01012828">
    <property type="protein sequence ID" value="GIY68090.1"/>
    <property type="molecule type" value="Genomic_DNA"/>
</dbReference>
<dbReference type="Proteomes" id="UP001054837">
    <property type="component" value="Unassembled WGS sequence"/>
</dbReference>
<dbReference type="PANTHER" id="PTHR33395:SF22">
    <property type="entry name" value="REVERSE TRANSCRIPTASE DOMAIN-CONTAINING PROTEIN"/>
    <property type="match status" value="1"/>
</dbReference>
<proteinExistence type="predicted"/>
<dbReference type="InterPro" id="IPR005135">
    <property type="entry name" value="Endo/exonuclease/phosphatase"/>
</dbReference>
<dbReference type="InterPro" id="IPR036691">
    <property type="entry name" value="Endo/exonu/phosph_ase_sf"/>
</dbReference>
<evidence type="ECO:0000259" key="1">
    <source>
        <dbReference type="Pfam" id="PF14529"/>
    </source>
</evidence>
<dbReference type="PANTHER" id="PTHR33395">
    <property type="entry name" value="TRANSCRIPTASE, PUTATIVE-RELATED-RELATED"/>
    <property type="match status" value="1"/>
</dbReference>
<accession>A0AAV4VDQ6</accession>
<sequence length="530" mass="60278">MAFLNNSFSEHDFDFFSLNEPYSFQDHIINIPSNYKIAAFHSSPKAALAIKAAFNSQTVLITREVVVILANIHNIDFLLASIYCPPGNDIDVNLHCLIPYLNKFSDKHMIIFGDFNAKSRVWGRRNLEERGSKLLLFCHQHELNIENSPDSFPTFTSTRGESWIDLLLTKNITADLSLDILDEVTNSDHNLLVLQYPLTQTAPGKRKRIYLNANNWLSIKTAISGILDPNLDFALLSENEINSHIKDIQNKIFEASCSSYIPRTNHLQRKKKNRAFWWTSELEIKRSKTRALRRLYQKERDQHSRQNKKLLYKKNLFEYKKLILNTKRAKFKDFINSITNNSLFGKNFNIITNKKKRSTIGNRLFKPDGTLSNSIEDSTTAILDFHFPWSSVSQPSTSHQNNSDFIPTTCQELEAIISRIKPNKAPGPDGLPGEIVKEIFHANKIWFTSFSITSCSGDCSQNHGKSPGLFSSTRTIRKWTIRPIFVPSAFCLAGGKFLIGSLPKDFPTTLNLIIFSVITSTALGKIGPRS</sequence>
<keyword evidence="3" id="KW-1185">Reference proteome</keyword>
<organism evidence="2 3">
    <name type="scientific">Caerostris darwini</name>
    <dbReference type="NCBI Taxonomy" id="1538125"/>
    <lineage>
        <taxon>Eukaryota</taxon>
        <taxon>Metazoa</taxon>
        <taxon>Ecdysozoa</taxon>
        <taxon>Arthropoda</taxon>
        <taxon>Chelicerata</taxon>
        <taxon>Arachnida</taxon>
        <taxon>Araneae</taxon>
        <taxon>Araneomorphae</taxon>
        <taxon>Entelegynae</taxon>
        <taxon>Araneoidea</taxon>
        <taxon>Araneidae</taxon>
        <taxon>Caerostris</taxon>
    </lineage>
</organism>
<gene>
    <name evidence="2" type="primary">DI617_08965</name>
    <name evidence="2" type="ORF">CDAR_453051</name>
</gene>
<dbReference type="GO" id="GO:0003824">
    <property type="term" value="F:catalytic activity"/>
    <property type="evidence" value="ECO:0007669"/>
    <property type="project" value="InterPro"/>
</dbReference>
<feature type="domain" description="Endonuclease/exonuclease/phosphatase" evidence="1">
    <location>
        <begin position="78"/>
        <end position="191"/>
    </location>
</feature>
<evidence type="ECO:0000313" key="2">
    <source>
        <dbReference type="EMBL" id="GIY68090.1"/>
    </source>
</evidence>
<evidence type="ECO:0000313" key="3">
    <source>
        <dbReference type="Proteomes" id="UP001054837"/>
    </source>
</evidence>